<name>A0A9Y2IQD9_9PSEU</name>
<feature type="domain" description="Solute-binding protein family 3/N-terminal" evidence="5">
    <location>
        <begin position="76"/>
        <end position="297"/>
    </location>
</feature>
<dbReference type="PROSITE" id="PS51257">
    <property type="entry name" value="PROKAR_LIPOPROTEIN"/>
    <property type="match status" value="1"/>
</dbReference>
<dbReference type="GO" id="GO:0006865">
    <property type="term" value="P:amino acid transport"/>
    <property type="evidence" value="ECO:0007669"/>
    <property type="project" value="TreeGrafter"/>
</dbReference>
<organism evidence="6 7">
    <name type="scientific">Amycolatopsis carbonis</name>
    <dbReference type="NCBI Taxonomy" id="715471"/>
    <lineage>
        <taxon>Bacteria</taxon>
        <taxon>Bacillati</taxon>
        <taxon>Actinomycetota</taxon>
        <taxon>Actinomycetes</taxon>
        <taxon>Pseudonocardiales</taxon>
        <taxon>Pseudonocardiaceae</taxon>
        <taxon>Amycolatopsis</taxon>
    </lineage>
</organism>
<dbReference type="InterPro" id="IPR001638">
    <property type="entry name" value="Solute-binding_3/MltF_N"/>
</dbReference>
<dbReference type="PANTHER" id="PTHR30085">
    <property type="entry name" value="AMINO ACID ABC TRANSPORTER PERMEASE"/>
    <property type="match status" value="1"/>
</dbReference>
<dbReference type="PANTHER" id="PTHR30085:SF6">
    <property type="entry name" value="ABC TRANSPORTER GLUTAMINE-BINDING PROTEIN GLNH"/>
    <property type="match status" value="1"/>
</dbReference>
<proteinExistence type="inferred from homology"/>
<keyword evidence="3 4" id="KW-0732">Signal</keyword>
<feature type="signal peptide" evidence="4">
    <location>
        <begin position="1"/>
        <end position="21"/>
    </location>
</feature>
<gene>
    <name evidence="6" type="ORF">QRX50_18345</name>
</gene>
<evidence type="ECO:0000313" key="6">
    <source>
        <dbReference type="EMBL" id="WIX82588.1"/>
    </source>
</evidence>
<dbReference type="GO" id="GO:0005576">
    <property type="term" value="C:extracellular region"/>
    <property type="evidence" value="ECO:0007669"/>
    <property type="project" value="TreeGrafter"/>
</dbReference>
<dbReference type="GO" id="GO:0030288">
    <property type="term" value="C:outer membrane-bounded periplasmic space"/>
    <property type="evidence" value="ECO:0007669"/>
    <property type="project" value="TreeGrafter"/>
</dbReference>
<feature type="chain" id="PRO_5040925311" evidence="4">
    <location>
        <begin position="22"/>
        <end position="314"/>
    </location>
</feature>
<dbReference type="KEGG" id="acab:QRX50_18345"/>
<evidence type="ECO:0000259" key="5">
    <source>
        <dbReference type="SMART" id="SM00062"/>
    </source>
</evidence>
<dbReference type="Pfam" id="PF00497">
    <property type="entry name" value="SBP_bac_3"/>
    <property type="match status" value="1"/>
</dbReference>
<dbReference type="Gene3D" id="3.40.190.10">
    <property type="entry name" value="Periplasmic binding protein-like II"/>
    <property type="match status" value="2"/>
</dbReference>
<dbReference type="SUPFAM" id="SSF53850">
    <property type="entry name" value="Periplasmic binding protein-like II"/>
    <property type="match status" value="1"/>
</dbReference>
<evidence type="ECO:0000256" key="4">
    <source>
        <dbReference type="SAM" id="SignalP"/>
    </source>
</evidence>
<sequence length="314" mass="32243">MKLTRITAAVGAVVVAGALLAACGSAPATAPGGAAAKPAAADVAKMISQDDAVAGAPVGQNLPHSPILDKIRQRGELVWAGSRNTLGFSQLDPATGKISGFDAGIADLLAKYLLGKPAARMQSGGSDTREGLLGNHTIDVAIQTYTMTPERAKLVNFSGPYYMAASGIIVKSTDTTIKSAKDLAGKKVATESGAAKTALVTEVPTAQPVLFDTTAQCIAAVEQGRADAVTLNNASLLGAIQTRSDVKLLDATFGSNPFGIGEPKDDPVFKQVVDEFLQKIEADGTWTKLWQGTVGKLLKTPPPTPPKLGSVPGV</sequence>
<dbReference type="Proteomes" id="UP001236014">
    <property type="component" value="Chromosome"/>
</dbReference>
<dbReference type="InterPro" id="IPR051455">
    <property type="entry name" value="Bact_solute-bind_prot3"/>
</dbReference>
<evidence type="ECO:0000313" key="7">
    <source>
        <dbReference type="Proteomes" id="UP001236014"/>
    </source>
</evidence>
<evidence type="ECO:0000256" key="3">
    <source>
        <dbReference type="ARBA" id="ARBA00022729"/>
    </source>
</evidence>
<protein>
    <submittedName>
        <fullName evidence="6">Transporter substrate-binding domain-containing protein</fullName>
    </submittedName>
</protein>
<dbReference type="RefSeq" id="WP_285973153.1">
    <property type="nucleotide sequence ID" value="NZ_CP127294.1"/>
</dbReference>
<evidence type="ECO:0000256" key="1">
    <source>
        <dbReference type="ARBA" id="ARBA00010333"/>
    </source>
</evidence>
<keyword evidence="7" id="KW-1185">Reference proteome</keyword>
<dbReference type="AlphaFoldDB" id="A0A9Y2IQD9"/>
<accession>A0A9Y2IQD9</accession>
<reference evidence="6 7" key="1">
    <citation type="submission" date="2023-06" db="EMBL/GenBank/DDBJ databases">
        <authorList>
            <person name="Oyuntsetseg B."/>
            <person name="Kim S.B."/>
        </authorList>
    </citation>
    <scope>NUCLEOTIDE SEQUENCE [LARGE SCALE GENOMIC DNA]</scope>
    <source>
        <strain evidence="6 7">2-15</strain>
    </source>
</reference>
<keyword evidence="2" id="KW-0813">Transport</keyword>
<dbReference type="SMART" id="SM00062">
    <property type="entry name" value="PBPb"/>
    <property type="match status" value="1"/>
</dbReference>
<evidence type="ECO:0000256" key="2">
    <source>
        <dbReference type="ARBA" id="ARBA00022448"/>
    </source>
</evidence>
<dbReference type="EMBL" id="CP127294">
    <property type="protein sequence ID" value="WIX82588.1"/>
    <property type="molecule type" value="Genomic_DNA"/>
</dbReference>
<comment type="similarity">
    <text evidence="1">Belongs to the bacterial solute-binding protein 3 family.</text>
</comment>